<evidence type="ECO:0000313" key="3">
    <source>
        <dbReference type="Proteomes" id="UP000548476"/>
    </source>
</evidence>
<feature type="compositionally biased region" description="Low complexity" evidence="1">
    <location>
        <begin position="256"/>
        <end position="266"/>
    </location>
</feature>
<dbReference type="RefSeq" id="WP_184785808.1">
    <property type="nucleotide sequence ID" value="NZ_BONT01000020.1"/>
</dbReference>
<protein>
    <submittedName>
        <fullName evidence="2">Uncharacterized protein YukE</fullName>
    </submittedName>
</protein>
<feature type="region of interest" description="Disordered" evidence="1">
    <location>
        <begin position="245"/>
        <end position="315"/>
    </location>
</feature>
<reference evidence="2 3" key="1">
    <citation type="submission" date="2020-08" db="EMBL/GenBank/DDBJ databases">
        <title>Genomic Encyclopedia of Type Strains, Phase IV (KMG-IV): sequencing the most valuable type-strain genomes for metagenomic binning, comparative biology and taxonomic classification.</title>
        <authorList>
            <person name="Goeker M."/>
        </authorList>
    </citation>
    <scope>NUCLEOTIDE SEQUENCE [LARGE SCALE GENOMIC DNA]</scope>
    <source>
        <strain evidence="2 3">YIM 65646</strain>
    </source>
</reference>
<dbReference type="SUPFAM" id="SSF140453">
    <property type="entry name" value="EsxAB dimer-like"/>
    <property type="match status" value="1"/>
</dbReference>
<dbReference type="Gene3D" id="1.20.1260.20">
    <property type="entry name" value="PPE superfamily"/>
    <property type="match status" value="1"/>
</dbReference>
<dbReference type="Proteomes" id="UP000548476">
    <property type="component" value="Unassembled WGS sequence"/>
</dbReference>
<evidence type="ECO:0000313" key="2">
    <source>
        <dbReference type="EMBL" id="MBB6032874.1"/>
    </source>
</evidence>
<name>A0A841FAT2_9ACTN</name>
<evidence type="ECO:0000256" key="1">
    <source>
        <dbReference type="SAM" id="MobiDB-lite"/>
    </source>
</evidence>
<dbReference type="AlphaFoldDB" id="A0A841FAT2"/>
<comment type="caution">
    <text evidence="2">The sequence shown here is derived from an EMBL/GenBank/DDBJ whole genome shotgun (WGS) entry which is preliminary data.</text>
</comment>
<dbReference type="EMBL" id="JACHGT010000002">
    <property type="protein sequence ID" value="MBB6032874.1"/>
    <property type="molecule type" value="Genomic_DNA"/>
</dbReference>
<feature type="compositionally biased region" description="Pro residues" evidence="1">
    <location>
        <begin position="182"/>
        <end position="200"/>
    </location>
</feature>
<accession>A0A841FAT2</accession>
<dbReference type="InterPro" id="IPR038332">
    <property type="entry name" value="PPE_sf"/>
</dbReference>
<organism evidence="2 3">
    <name type="scientific">Phytomonospora endophytica</name>
    <dbReference type="NCBI Taxonomy" id="714109"/>
    <lineage>
        <taxon>Bacteria</taxon>
        <taxon>Bacillati</taxon>
        <taxon>Actinomycetota</taxon>
        <taxon>Actinomycetes</taxon>
        <taxon>Micromonosporales</taxon>
        <taxon>Micromonosporaceae</taxon>
        <taxon>Phytomonospora</taxon>
    </lineage>
</organism>
<feature type="region of interest" description="Disordered" evidence="1">
    <location>
        <begin position="139"/>
        <end position="218"/>
    </location>
</feature>
<keyword evidence="3" id="KW-1185">Reference proteome</keyword>
<dbReference type="InterPro" id="IPR036689">
    <property type="entry name" value="ESAT-6-like_sf"/>
</dbReference>
<sequence>MGSYDGMSYEELVAAFKSIDIAPVRASAGSWNQANGKTADLGSLLAKRLSALMHDWKGAAAGAFSEYMDDIHKFCAKLAADEAEMSAGMAELAADGASYKAKAEALLNPPPKNAKEKEKVRKELAKLLGELGGKYRGSEKSYFRTPTKAPASLPKDDDFVQDEPLDVVDTYEGTPDPFQETGPPPGTTPLPPSPTEPVPYVPVLEGGGSGETGLASAAPAALATPGGLGAGGAPGYSPGMSATGLSSAIGPGMAISPSTTPTRTGSGLFGGSGAAHRGRPVEDEEDEGNRTWLTEDEMVWGNAEGTPAPVVDRRG</sequence>
<proteinExistence type="predicted"/>
<gene>
    <name evidence="2" type="ORF">HNR73_000721</name>
</gene>